<accession>A0A4C1ZWH3</accession>
<proteinExistence type="predicted"/>
<evidence type="ECO:0000313" key="3">
    <source>
        <dbReference type="Proteomes" id="UP000299102"/>
    </source>
</evidence>
<reference evidence="2 3" key="1">
    <citation type="journal article" date="2019" name="Commun. Biol.">
        <title>The bagworm genome reveals a unique fibroin gene that provides high tensile strength.</title>
        <authorList>
            <person name="Kono N."/>
            <person name="Nakamura H."/>
            <person name="Ohtoshi R."/>
            <person name="Tomita M."/>
            <person name="Numata K."/>
            <person name="Arakawa K."/>
        </authorList>
    </citation>
    <scope>NUCLEOTIDE SEQUENCE [LARGE SCALE GENOMIC DNA]</scope>
</reference>
<dbReference type="EMBL" id="BGZK01002135">
    <property type="protein sequence ID" value="GBP91035.1"/>
    <property type="molecule type" value="Genomic_DNA"/>
</dbReference>
<name>A0A4C1ZWH3_EUMVA</name>
<protein>
    <submittedName>
        <fullName evidence="2">Uncharacterized protein</fullName>
    </submittedName>
</protein>
<comment type="caution">
    <text evidence="2">The sequence shown here is derived from an EMBL/GenBank/DDBJ whole genome shotgun (WGS) entry which is preliminary data.</text>
</comment>
<feature type="region of interest" description="Disordered" evidence="1">
    <location>
        <begin position="31"/>
        <end position="50"/>
    </location>
</feature>
<keyword evidence="3" id="KW-1185">Reference proteome</keyword>
<sequence>MVPVVALCGDNGRTIESRLIKAARAAARRTPPANWKKYRRDSARRRAAPRAALMHTKSALAERRCGAVGAAVEPRSRHARSEIAAPGFRLQCTCSLACGGSFLYR</sequence>
<evidence type="ECO:0000313" key="2">
    <source>
        <dbReference type="EMBL" id="GBP91035.1"/>
    </source>
</evidence>
<evidence type="ECO:0000256" key="1">
    <source>
        <dbReference type="SAM" id="MobiDB-lite"/>
    </source>
</evidence>
<organism evidence="2 3">
    <name type="scientific">Eumeta variegata</name>
    <name type="common">Bagworm moth</name>
    <name type="synonym">Eumeta japonica</name>
    <dbReference type="NCBI Taxonomy" id="151549"/>
    <lineage>
        <taxon>Eukaryota</taxon>
        <taxon>Metazoa</taxon>
        <taxon>Ecdysozoa</taxon>
        <taxon>Arthropoda</taxon>
        <taxon>Hexapoda</taxon>
        <taxon>Insecta</taxon>
        <taxon>Pterygota</taxon>
        <taxon>Neoptera</taxon>
        <taxon>Endopterygota</taxon>
        <taxon>Lepidoptera</taxon>
        <taxon>Glossata</taxon>
        <taxon>Ditrysia</taxon>
        <taxon>Tineoidea</taxon>
        <taxon>Psychidae</taxon>
        <taxon>Oiketicinae</taxon>
        <taxon>Eumeta</taxon>
    </lineage>
</organism>
<dbReference type="AlphaFoldDB" id="A0A4C1ZWH3"/>
<gene>
    <name evidence="2" type="ORF">EVAR_62179_1</name>
</gene>
<dbReference type="Proteomes" id="UP000299102">
    <property type="component" value="Unassembled WGS sequence"/>
</dbReference>
<feature type="compositionally biased region" description="Basic residues" evidence="1">
    <location>
        <begin position="36"/>
        <end position="48"/>
    </location>
</feature>